<dbReference type="Pfam" id="PF00076">
    <property type="entry name" value="RRM_1"/>
    <property type="match status" value="1"/>
</dbReference>
<proteinExistence type="predicted"/>
<dbReference type="SMART" id="SM00360">
    <property type="entry name" value="RRM"/>
    <property type="match status" value="1"/>
</dbReference>
<dbReference type="EMBL" id="ML002239">
    <property type="protein sequence ID" value="RKP39868.1"/>
    <property type="molecule type" value="Genomic_DNA"/>
</dbReference>
<evidence type="ECO:0000256" key="3">
    <source>
        <dbReference type="SAM" id="MobiDB-lite"/>
    </source>
</evidence>
<name>A0A4Q0A229_9FUNG</name>
<feature type="compositionally biased region" description="Low complexity" evidence="3">
    <location>
        <begin position="227"/>
        <end position="236"/>
    </location>
</feature>
<feature type="region of interest" description="Disordered" evidence="3">
    <location>
        <begin position="1"/>
        <end position="90"/>
    </location>
</feature>
<evidence type="ECO:0000313" key="6">
    <source>
        <dbReference type="Proteomes" id="UP000268162"/>
    </source>
</evidence>
<dbReference type="OrthoDB" id="5597942at2759"/>
<evidence type="ECO:0000313" key="5">
    <source>
        <dbReference type="EMBL" id="RKP39868.1"/>
    </source>
</evidence>
<dbReference type="PROSITE" id="PS50102">
    <property type="entry name" value="RRM"/>
    <property type="match status" value="1"/>
</dbReference>
<reference evidence="6" key="1">
    <citation type="journal article" date="2018" name="Nat. Microbiol.">
        <title>Leveraging single-cell genomics to expand the fungal tree of life.</title>
        <authorList>
            <person name="Ahrendt S.R."/>
            <person name="Quandt C.A."/>
            <person name="Ciobanu D."/>
            <person name="Clum A."/>
            <person name="Salamov A."/>
            <person name="Andreopoulos B."/>
            <person name="Cheng J.F."/>
            <person name="Woyke T."/>
            <person name="Pelin A."/>
            <person name="Henrissat B."/>
            <person name="Reynolds N.K."/>
            <person name="Benny G.L."/>
            <person name="Smith M.E."/>
            <person name="James T.Y."/>
            <person name="Grigoriev I.V."/>
        </authorList>
    </citation>
    <scope>NUCLEOTIDE SEQUENCE [LARGE SCALE GENOMIC DNA]</scope>
    <source>
        <strain evidence="6">RSA 468</strain>
    </source>
</reference>
<accession>A0A4Q0A229</accession>
<dbReference type="InterPro" id="IPR051229">
    <property type="entry name" value="ALYREF_mRNA_export"/>
</dbReference>
<evidence type="ECO:0000256" key="1">
    <source>
        <dbReference type="ARBA" id="ARBA00022884"/>
    </source>
</evidence>
<dbReference type="InterPro" id="IPR000504">
    <property type="entry name" value="RRM_dom"/>
</dbReference>
<dbReference type="AlphaFoldDB" id="A0A4Q0A229"/>
<dbReference type="InterPro" id="IPR025715">
    <property type="entry name" value="FoP_C"/>
</dbReference>
<sequence length="264" mass="29798">MDSTPDLLSMSLDDIVASKRDRPSSGRQRSRRTERPSRREDRRPYAQRPRRSTSRDSKWKNDLYVDRYPASAKPNEAAQGIPEPVPVEEVPPPTSMVFVDNLSHSVEEDDIEREFRQIGPVSKVVVQYDVAGQPMGQAIVEFVTPEDAMEAQRTLDGERLLSITNRSLHIRQYHGTTKAQPRVSNMSIRGASSVFTRLSIEPTARPVAISTRDLRSRIGSSSRDSAPRNSRLSSSHRSSDRPHRAPVATKEDLDEQMDAYMQDS</sequence>
<gene>
    <name evidence="5" type="ORF">BJ085DRAFT_28221</name>
</gene>
<dbReference type="PANTHER" id="PTHR19965:SF82">
    <property type="entry name" value="THO COMPLEX SUBUNIT 4"/>
    <property type="match status" value="1"/>
</dbReference>
<dbReference type="Gene3D" id="3.30.70.330">
    <property type="match status" value="1"/>
</dbReference>
<protein>
    <recommendedName>
        <fullName evidence="4">RRM domain-containing protein</fullName>
    </recommendedName>
</protein>
<feature type="compositionally biased region" description="Basic and acidic residues" evidence="3">
    <location>
        <begin position="53"/>
        <end position="65"/>
    </location>
</feature>
<organism evidence="5 6">
    <name type="scientific">Dimargaris cristalligena</name>
    <dbReference type="NCBI Taxonomy" id="215637"/>
    <lineage>
        <taxon>Eukaryota</taxon>
        <taxon>Fungi</taxon>
        <taxon>Fungi incertae sedis</taxon>
        <taxon>Zoopagomycota</taxon>
        <taxon>Kickxellomycotina</taxon>
        <taxon>Dimargaritomycetes</taxon>
        <taxon>Dimargaritales</taxon>
        <taxon>Dimargaritaceae</taxon>
        <taxon>Dimargaris</taxon>
    </lineage>
</organism>
<dbReference type="GO" id="GO:0003729">
    <property type="term" value="F:mRNA binding"/>
    <property type="evidence" value="ECO:0007669"/>
    <property type="project" value="TreeGrafter"/>
</dbReference>
<dbReference type="InterPro" id="IPR035979">
    <property type="entry name" value="RBD_domain_sf"/>
</dbReference>
<feature type="domain" description="RRM" evidence="4">
    <location>
        <begin position="95"/>
        <end position="175"/>
    </location>
</feature>
<evidence type="ECO:0000259" key="4">
    <source>
        <dbReference type="PROSITE" id="PS50102"/>
    </source>
</evidence>
<dbReference type="InterPro" id="IPR012677">
    <property type="entry name" value="Nucleotide-bd_a/b_plait_sf"/>
</dbReference>
<feature type="compositionally biased region" description="Basic and acidic residues" evidence="3">
    <location>
        <begin position="31"/>
        <end position="44"/>
    </location>
</feature>
<keyword evidence="6" id="KW-1185">Reference proteome</keyword>
<evidence type="ECO:0000256" key="2">
    <source>
        <dbReference type="PROSITE-ProRule" id="PRU00176"/>
    </source>
</evidence>
<dbReference type="PANTHER" id="PTHR19965">
    <property type="entry name" value="RNA AND EXPORT FACTOR BINDING PROTEIN"/>
    <property type="match status" value="1"/>
</dbReference>
<dbReference type="CDD" id="cd00590">
    <property type="entry name" value="RRM_SF"/>
    <property type="match status" value="1"/>
</dbReference>
<dbReference type="Proteomes" id="UP000268162">
    <property type="component" value="Unassembled WGS sequence"/>
</dbReference>
<feature type="region of interest" description="Disordered" evidence="3">
    <location>
        <begin position="211"/>
        <end position="264"/>
    </location>
</feature>
<dbReference type="STRING" id="215637.A0A4Q0A229"/>
<dbReference type="SUPFAM" id="SSF54928">
    <property type="entry name" value="RNA-binding domain, RBD"/>
    <property type="match status" value="1"/>
</dbReference>
<keyword evidence="1 2" id="KW-0694">RNA-binding</keyword>
<dbReference type="GO" id="GO:0005634">
    <property type="term" value="C:nucleus"/>
    <property type="evidence" value="ECO:0007669"/>
    <property type="project" value="TreeGrafter"/>
</dbReference>
<dbReference type="Pfam" id="PF13865">
    <property type="entry name" value="FoP_duplication"/>
    <property type="match status" value="1"/>
</dbReference>